<evidence type="ECO:0000256" key="2">
    <source>
        <dbReference type="ARBA" id="ARBA00009399"/>
    </source>
</evidence>
<evidence type="ECO:0000256" key="6">
    <source>
        <dbReference type="ARBA" id="ARBA00023136"/>
    </source>
</evidence>
<dbReference type="InterPro" id="IPR051401">
    <property type="entry name" value="GtrA_CellWall_Glycosyl"/>
</dbReference>
<evidence type="ECO:0000313" key="11">
    <source>
        <dbReference type="Proteomes" id="UP001275664"/>
    </source>
</evidence>
<evidence type="ECO:0000256" key="5">
    <source>
        <dbReference type="ARBA" id="ARBA00022989"/>
    </source>
</evidence>
<feature type="transmembrane region" description="Helical" evidence="8">
    <location>
        <begin position="103"/>
        <end position="124"/>
    </location>
</feature>
<dbReference type="EMBL" id="JAWXRD010000040">
    <property type="protein sequence ID" value="MDX6042203.1"/>
    <property type="molecule type" value="Genomic_DNA"/>
</dbReference>
<comment type="subcellular location">
    <subcellularLocation>
        <location evidence="1">Membrane</location>
        <topology evidence="1">Multi-pass membrane protein</topology>
    </subcellularLocation>
</comment>
<dbReference type="InterPro" id="IPR007267">
    <property type="entry name" value="GtrA_DPMS_TM"/>
</dbReference>
<organism evidence="10 11">
    <name type="scientific">Scandinavium lactucae</name>
    <dbReference type="NCBI Taxonomy" id="3095028"/>
    <lineage>
        <taxon>Bacteria</taxon>
        <taxon>Pseudomonadati</taxon>
        <taxon>Pseudomonadota</taxon>
        <taxon>Gammaproteobacteria</taxon>
        <taxon>Enterobacterales</taxon>
        <taxon>Enterobacteriaceae</taxon>
        <taxon>Scandinavium</taxon>
    </lineage>
</organism>
<dbReference type="Proteomes" id="UP001275664">
    <property type="component" value="Unassembled WGS sequence"/>
</dbReference>
<keyword evidence="3" id="KW-0813">Transport</keyword>
<dbReference type="InterPro" id="IPR016480">
    <property type="entry name" value="Glc_translocase_bactprenl-link"/>
</dbReference>
<feature type="transmembrane region" description="Helical" evidence="8">
    <location>
        <begin position="21"/>
        <end position="42"/>
    </location>
</feature>
<accession>A0ABU4QVB8</accession>
<evidence type="ECO:0000313" key="10">
    <source>
        <dbReference type="EMBL" id="MDX6042203.1"/>
    </source>
</evidence>
<name>A0ABU4QVB8_9ENTR</name>
<comment type="caution">
    <text evidence="10">The sequence shown here is derived from an EMBL/GenBank/DDBJ whole genome shotgun (WGS) entry which is preliminary data.</text>
</comment>
<feature type="domain" description="GtrA/DPMS transmembrane" evidence="9">
    <location>
        <begin position="20"/>
        <end position="129"/>
    </location>
</feature>
<dbReference type="PIRSF" id="PIRSF006298">
    <property type="entry name" value="GtrA_prd"/>
    <property type="match status" value="1"/>
</dbReference>
<feature type="transmembrane region" description="Helical" evidence="8">
    <location>
        <begin position="48"/>
        <end position="68"/>
    </location>
</feature>
<comment type="function">
    <text evidence="7">Involved in O antigen modification. Involved in the translocation of bactoprenol-linked glucose across the cytoplasmic membrane.</text>
</comment>
<protein>
    <submittedName>
        <fullName evidence="10">GtrA family protein</fullName>
    </submittedName>
</protein>
<keyword evidence="5 8" id="KW-1133">Transmembrane helix</keyword>
<gene>
    <name evidence="10" type="ORF">SIK69_18595</name>
</gene>
<evidence type="ECO:0000256" key="4">
    <source>
        <dbReference type="ARBA" id="ARBA00022692"/>
    </source>
</evidence>
<dbReference type="PANTHER" id="PTHR38459">
    <property type="entry name" value="PROPHAGE BACTOPRENOL-LINKED GLUCOSE TRANSLOCASE HOMOLOG"/>
    <property type="match status" value="1"/>
</dbReference>
<sequence>MAYQLLRRLNAGLGSVTFWRYLCVGVGNTLVHWTIFFLLTIGAHLHQASANLTAFLCAVTVSFFANARWTFSKPASPARFVRYTLFMACLALVTGWAGEWLSFAPFLTVGLFSALSLVIGYLYAHHVVFRDKQA</sequence>
<evidence type="ECO:0000256" key="8">
    <source>
        <dbReference type="SAM" id="Phobius"/>
    </source>
</evidence>
<dbReference type="PANTHER" id="PTHR38459:SF1">
    <property type="entry name" value="PROPHAGE BACTOPRENOL-LINKED GLUCOSE TRANSLOCASE HOMOLOG"/>
    <property type="match status" value="1"/>
</dbReference>
<proteinExistence type="inferred from homology"/>
<evidence type="ECO:0000256" key="3">
    <source>
        <dbReference type="ARBA" id="ARBA00022448"/>
    </source>
</evidence>
<keyword evidence="4 8" id="KW-0812">Transmembrane</keyword>
<evidence type="ECO:0000256" key="1">
    <source>
        <dbReference type="ARBA" id="ARBA00004141"/>
    </source>
</evidence>
<reference evidence="10 11" key="1">
    <citation type="submission" date="2023-11" db="EMBL/GenBank/DDBJ databases">
        <title>Scandinavium wanjuensis sp. nov., isolated from lettuce South Korea.</title>
        <authorList>
            <person name="Park J."/>
            <person name="Park S."/>
            <person name="Oh K.K."/>
            <person name="Cho G.S."/>
            <person name="Franz C.M.A.P."/>
        </authorList>
    </citation>
    <scope>NUCLEOTIDE SEQUENCE [LARGE SCALE GENOMIC DNA]</scope>
    <source>
        <strain evidence="10 11">V105_6</strain>
    </source>
</reference>
<evidence type="ECO:0000259" key="9">
    <source>
        <dbReference type="Pfam" id="PF04138"/>
    </source>
</evidence>
<dbReference type="RefSeq" id="WP_319786765.1">
    <property type="nucleotide sequence ID" value="NZ_JAWXRD010000040.1"/>
</dbReference>
<comment type="similarity">
    <text evidence="2">Belongs to the GtrA family.</text>
</comment>
<keyword evidence="11" id="KW-1185">Reference proteome</keyword>
<feature type="transmembrane region" description="Helical" evidence="8">
    <location>
        <begin position="80"/>
        <end position="97"/>
    </location>
</feature>
<evidence type="ECO:0000256" key="7">
    <source>
        <dbReference type="ARBA" id="ARBA00025595"/>
    </source>
</evidence>
<dbReference type="Pfam" id="PF04138">
    <property type="entry name" value="GtrA_DPMS_TM"/>
    <property type="match status" value="1"/>
</dbReference>
<keyword evidence="6 8" id="KW-0472">Membrane</keyword>